<sequence length="92" mass="10413">MSLRNILTEVTKKEDEVNHIEENVAKKGKIFENKAYKLKEEKKDHEINFVAEKMFGNAKNVGSSGVRILTADDLIDNGCQSNSELDHHITVN</sequence>
<proteinExistence type="predicted"/>
<gene>
    <name evidence="1" type="ordered locus">MTR_1g036350</name>
</gene>
<dbReference type="EnsemblPlants" id="KEH40847">
    <property type="protein sequence ID" value="KEH40847"/>
    <property type="gene ID" value="MTR_1g036350"/>
</dbReference>
<evidence type="ECO:0000313" key="3">
    <source>
        <dbReference type="Proteomes" id="UP000002051"/>
    </source>
</evidence>
<dbReference type="HOGENOM" id="CLU_2416566_0_0_1"/>
<accession>A0A072VGG9</accession>
<organism evidence="1 3">
    <name type="scientific">Medicago truncatula</name>
    <name type="common">Barrel medic</name>
    <name type="synonym">Medicago tribuloides</name>
    <dbReference type="NCBI Taxonomy" id="3880"/>
    <lineage>
        <taxon>Eukaryota</taxon>
        <taxon>Viridiplantae</taxon>
        <taxon>Streptophyta</taxon>
        <taxon>Embryophyta</taxon>
        <taxon>Tracheophyta</taxon>
        <taxon>Spermatophyta</taxon>
        <taxon>Magnoliopsida</taxon>
        <taxon>eudicotyledons</taxon>
        <taxon>Gunneridae</taxon>
        <taxon>Pentapetalae</taxon>
        <taxon>rosids</taxon>
        <taxon>fabids</taxon>
        <taxon>Fabales</taxon>
        <taxon>Fabaceae</taxon>
        <taxon>Papilionoideae</taxon>
        <taxon>50 kb inversion clade</taxon>
        <taxon>NPAAA clade</taxon>
        <taxon>Hologalegina</taxon>
        <taxon>IRL clade</taxon>
        <taxon>Trifolieae</taxon>
        <taxon>Medicago</taxon>
    </lineage>
</organism>
<dbReference type="Proteomes" id="UP000002051">
    <property type="component" value="Unassembled WGS sequence"/>
</dbReference>
<reference evidence="2" key="3">
    <citation type="submission" date="2015-04" db="UniProtKB">
        <authorList>
            <consortium name="EnsemblPlants"/>
        </authorList>
    </citation>
    <scope>IDENTIFICATION</scope>
    <source>
        <strain evidence="2">cv. Jemalong A17</strain>
    </source>
</reference>
<keyword evidence="3" id="KW-1185">Reference proteome</keyword>
<reference evidence="1 3" key="1">
    <citation type="journal article" date="2011" name="Nature">
        <title>The Medicago genome provides insight into the evolution of rhizobial symbioses.</title>
        <authorList>
            <person name="Young N.D."/>
            <person name="Debelle F."/>
            <person name="Oldroyd G.E."/>
            <person name="Geurts R."/>
            <person name="Cannon S.B."/>
            <person name="Udvardi M.K."/>
            <person name="Benedito V.A."/>
            <person name="Mayer K.F."/>
            <person name="Gouzy J."/>
            <person name="Schoof H."/>
            <person name="Van de Peer Y."/>
            <person name="Proost S."/>
            <person name="Cook D.R."/>
            <person name="Meyers B.C."/>
            <person name="Spannagl M."/>
            <person name="Cheung F."/>
            <person name="De Mita S."/>
            <person name="Krishnakumar V."/>
            <person name="Gundlach H."/>
            <person name="Zhou S."/>
            <person name="Mudge J."/>
            <person name="Bharti A.K."/>
            <person name="Murray J.D."/>
            <person name="Naoumkina M.A."/>
            <person name="Rosen B."/>
            <person name="Silverstein K.A."/>
            <person name="Tang H."/>
            <person name="Rombauts S."/>
            <person name="Zhao P.X."/>
            <person name="Zhou P."/>
            <person name="Barbe V."/>
            <person name="Bardou P."/>
            <person name="Bechner M."/>
            <person name="Bellec A."/>
            <person name="Berger A."/>
            <person name="Berges H."/>
            <person name="Bidwell S."/>
            <person name="Bisseling T."/>
            <person name="Choisne N."/>
            <person name="Couloux A."/>
            <person name="Denny R."/>
            <person name="Deshpande S."/>
            <person name="Dai X."/>
            <person name="Doyle J.J."/>
            <person name="Dudez A.M."/>
            <person name="Farmer A.D."/>
            <person name="Fouteau S."/>
            <person name="Franken C."/>
            <person name="Gibelin C."/>
            <person name="Gish J."/>
            <person name="Goldstein S."/>
            <person name="Gonzalez A.J."/>
            <person name="Green P.J."/>
            <person name="Hallab A."/>
            <person name="Hartog M."/>
            <person name="Hua A."/>
            <person name="Humphray S.J."/>
            <person name="Jeong D.H."/>
            <person name="Jing Y."/>
            <person name="Jocker A."/>
            <person name="Kenton S.M."/>
            <person name="Kim D.J."/>
            <person name="Klee K."/>
            <person name="Lai H."/>
            <person name="Lang C."/>
            <person name="Lin S."/>
            <person name="Macmil S.L."/>
            <person name="Magdelenat G."/>
            <person name="Matthews L."/>
            <person name="McCorrison J."/>
            <person name="Monaghan E.L."/>
            <person name="Mun J.H."/>
            <person name="Najar F.Z."/>
            <person name="Nicholson C."/>
            <person name="Noirot C."/>
            <person name="O'Bleness M."/>
            <person name="Paule C.R."/>
            <person name="Poulain J."/>
            <person name="Prion F."/>
            <person name="Qin B."/>
            <person name="Qu C."/>
            <person name="Retzel E.F."/>
            <person name="Riddle C."/>
            <person name="Sallet E."/>
            <person name="Samain S."/>
            <person name="Samson N."/>
            <person name="Sanders I."/>
            <person name="Saurat O."/>
            <person name="Scarpelli C."/>
            <person name="Schiex T."/>
            <person name="Segurens B."/>
            <person name="Severin A.J."/>
            <person name="Sherrier D.J."/>
            <person name="Shi R."/>
            <person name="Sims S."/>
            <person name="Singer S.R."/>
            <person name="Sinharoy S."/>
            <person name="Sterck L."/>
            <person name="Viollet A."/>
            <person name="Wang B.B."/>
            <person name="Wang K."/>
            <person name="Wang M."/>
            <person name="Wang X."/>
            <person name="Warfsmann J."/>
            <person name="Weissenbach J."/>
            <person name="White D.D."/>
            <person name="White J.D."/>
            <person name="Wiley G.B."/>
            <person name="Wincker P."/>
            <person name="Xing Y."/>
            <person name="Yang L."/>
            <person name="Yao Z."/>
            <person name="Ying F."/>
            <person name="Zhai J."/>
            <person name="Zhou L."/>
            <person name="Zuber A."/>
            <person name="Denarie J."/>
            <person name="Dixon R.A."/>
            <person name="May G.D."/>
            <person name="Schwartz D.C."/>
            <person name="Rogers J."/>
            <person name="Quetier F."/>
            <person name="Town C.D."/>
            <person name="Roe B.A."/>
        </authorList>
    </citation>
    <scope>NUCLEOTIDE SEQUENCE [LARGE SCALE GENOMIC DNA]</scope>
    <source>
        <strain evidence="1">A17</strain>
        <strain evidence="2 3">cv. Jemalong A17</strain>
    </source>
</reference>
<protein>
    <submittedName>
        <fullName evidence="1 2">Uncharacterized protein</fullName>
    </submittedName>
</protein>
<name>A0A072VGG9_MEDTR</name>
<dbReference type="EMBL" id="CM001217">
    <property type="protein sequence ID" value="KEH40847.1"/>
    <property type="molecule type" value="Genomic_DNA"/>
</dbReference>
<evidence type="ECO:0000313" key="2">
    <source>
        <dbReference type="EnsemblPlants" id="KEH40847"/>
    </source>
</evidence>
<reference evidence="1 3" key="2">
    <citation type="journal article" date="2014" name="BMC Genomics">
        <title>An improved genome release (version Mt4.0) for the model legume Medicago truncatula.</title>
        <authorList>
            <person name="Tang H."/>
            <person name="Krishnakumar V."/>
            <person name="Bidwell S."/>
            <person name="Rosen B."/>
            <person name="Chan A."/>
            <person name="Zhou S."/>
            <person name="Gentzbittel L."/>
            <person name="Childs K.L."/>
            <person name="Yandell M."/>
            <person name="Gundlach H."/>
            <person name="Mayer K.F."/>
            <person name="Schwartz D.C."/>
            <person name="Town C.D."/>
        </authorList>
    </citation>
    <scope>GENOME REANNOTATION</scope>
    <source>
        <strain evidence="1">A17</strain>
        <strain evidence="2 3">cv. Jemalong A17</strain>
    </source>
</reference>
<evidence type="ECO:0000313" key="1">
    <source>
        <dbReference type="EMBL" id="KEH40847.1"/>
    </source>
</evidence>
<dbReference type="AlphaFoldDB" id="A0A072VGG9"/>